<protein>
    <submittedName>
        <fullName evidence="2">Uncharacterized protein</fullName>
    </submittedName>
</protein>
<keyword evidence="1" id="KW-0472">Membrane</keyword>
<evidence type="ECO:0000313" key="2">
    <source>
        <dbReference type="EMBL" id="MPN32389.1"/>
    </source>
</evidence>
<dbReference type="EMBL" id="VSSQ01084374">
    <property type="protein sequence ID" value="MPN32389.1"/>
    <property type="molecule type" value="Genomic_DNA"/>
</dbReference>
<keyword evidence="1" id="KW-1133">Transmembrane helix</keyword>
<proteinExistence type="predicted"/>
<keyword evidence="1" id="KW-0812">Transmembrane</keyword>
<organism evidence="2">
    <name type="scientific">bioreactor metagenome</name>
    <dbReference type="NCBI Taxonomy" id="1076179"/>
    <lineage>
        <taxon>unclassified sequences</taxon>
        <taxon>metagenomes</taxon>
        <taxon>ecological metagenomes</taxon>
    </lineage>
</organism>
<gene>
    <name evidence="2" type="ORF">SDC9_179867</name>
</gene>
<accession>A0A645H313</accession>
<name>A0A645H313_9ZZZZ</name>
<dbReference type="AlphaFoldDB" id="A0A645H313"/>
<reference evidence="2" key="1">
    <citation type="submission" date="2019-08" db="EMBL/GenBank/DDBJ databases">
        <authorList>
            <person name="Kucharzyk K."/>
            <person name="Murdoch R.W."/>
            <person name="Higgins S."/>
            <person name="Loffler F."/>
        </authorList>
    </citation>
    <scope>NUCLEOTIDE SEQUENCE</scope>
</reference>
<feature type="transmembrane region" description="Helical" evidence="1">
    <location>
        <begin position="12"/>
        <end position="31"/>
    </location>
</feature>
<evidence type="ECO:0000256" key="1">
    <source>
        <dbReference type="SAM" id="Phobius"/>
    </source>
</evidence>
<comment type="caution">
    <text evidence="2">The sequence shown here is derived from an EMBL/GenBank/DDBJ whole genome shotgun (WGS) entry which is preliminary data.</text>
</comment>
<sequence length="77" mass="8556">MFAFREFANDTGNILGAFLSIGKVFLGILLVQIVEICFNSRIYVFNTVLKLTGCKVAVFGIPSLEFAAVDRNQFFTV</sequence>